<dbReference type="EMBL" id="NMPR01000027">
    <property type="protein sequence ID" value="KAA8634095.1"/>
    <property type="molecule type" value="Genomic_DNA"/>
</dbReference>
<dbReference type="InterPro" id="IPR012341">
    <property type="entry name" value="6hp_glycosidase-like_sf"/>
</dbReference>
<proteinExistence type="predicted"/>
<feature type="chain" id="PRO_5035922248" description="Six-hairpin glycosidase-like protein" evidence="1">
    <location>
        <begin position="17"/>
        <end position="730"/>
    </location>
</feature>
<comment type="caution">
    <text evidence="2">The sequence shown here is derived from an EMBL/GenBank/DDBJ whole genome shotgun (WGS) entry which is preliminary data.</text>
</comment>
<dbReference type="AlphaFoldDB" id="A0A8S9A0K9"/>
<dbReference type="GO" id="GO:0005975">
    <property type="term" value="P:carbohydrate metabolic process"/>
    <property type="evidence" value="ECO:0007669"/>
    <property type="project" value="InterPro"/>
</dbReference>
<name>A0A8S9A0K9_SORMA</name>
<organism evidence="2 3">
    <name type="scientific">Sordaria macrospora</name>
    <dbReference type="NCBI Taxonomy" id="5147"/>
    <lineage>
        <taxon>Eukaryota</taxon>
        <taxon>Fungi</taxon>
        <taxon>Dikarya</taxon>
        <taxon>Ascomycota</taxon>
        <taxon>Pezizomycotina</taxon>
        <taxon>Sordariomycetes</taxon>
        <taxon>Sordariomycetidae</taxon>
        <taxon>Sordariales</taxon>
        <taxon>Sordariaceae</taxon>
        <taxon>Sordaria</taxon>
    </lineage>
</organism>
<dbReference type="Gene3D" id="1.50.10.10">
    <property type="match status" value="1"/>
</dbReference>
<dbReference type="InterPro" id="IPR008928">
    <property type="entry name" value="6-hairpin_glycosidase_sf"/>
</dbReference>
<feature type="signal peptide" evidence="1">
    <location>
        <begin position="1"/>
        <end position="16"/>
    </location>
</feature>
<keyword evidence="1" id="KW-0732">Signal</keyword>
<dbReference type="OMA" id="KFHMEMY"/>
<reference evidence="2 3" key="1">
    <citation type="submission" date="2017-07" db="EMBL/GenBank/DDBJ databases">
        <title>Genome sequence of the Sordaria macrospora wild type strain R19027.</title>
        <authorList>
            <person name="Nowrousian M."/>
            <person name="Teichert I."/>
            <person name="Kueck U."/>
        </authorList>
    </citation>
    <scope>NUCLEOTIDE SEQUENCE [LARGE SCALE GENOMIC DNA]</scope>
    <source>
        <strain evidence="2 3">R19027</strain>
        <tissue evidence="2">Mycelium</tissue>
    </source>
</reference>
<evidence type="ECO:0000313" key="2">
    <source>
        <dbReference type="EMBL" id="KAA8634095.1"/>
    </source>
</evidence>
<evidence type="ECO:0008006" key="4">
    <source>
        <dbReference type="Google" id="ProtNLM"/>
    </source>
</evidence>
<protein>
    <recommendedName>
        <fullName evidence="4">Six-hairpin glycosidase-like protein</fullName>
    </recommendedName>
</protein>
<gene>
    <name evidence="2" type="ORF">SMACR_02345</name>
</gene>
<dbReference type="VEuPathDB" id="FungiDB:SMAC_02345"/>
<sequence length="730" mass="82377">MWHLILLLSCLGAVEAKISPHQRQKVVQAYNPRRNTSSDSTPLQVGNGNFAFGADITGLQTFKPYATLSTWGWHNFSLPTTPNQTSVDDFTGLQWWTHDRLVTYDQPNPAQNDISQWLIQNPQRVKLGNIGFAFPRDGDEKDKNVTEADLEKKTQTLDIWSGVLKSSFAYKGVPVSVNTAVDPDSDTVLVEVDSKLLQSGGLGLFFDFPYSDRNKFDAPFVGVWNATDKHTTVLQHQTSHSAVIQHSLGQTTYYLTLQWEGGEATITGPAKGTHRYFLRMNNSKTTTRRLRLKATFLPEPLDATSTATVTTTPSFTKLLARTQNWWNTYWIAGAFVDLSRVINSKSSPSSLQANATELQSRILLSLYLLAVNSASSLPPQESGLVNNGWYGKFHLEMVLWNTLHFARWNHFPLFWRSLPTTYTLFLPSSLARAREQGYKGARWGKMTDPTGRSAPGEINSLLIWQQPHPMFFAETEWRSFPNATTLKKWEEVLEQTAEFMVYYAWFNQSTGYYDLGPPMYPVSENTNPNATINPTFELAYWRFGLDVACKWKQRQNKTVPEEWTRVRDNLAPLPVVDGTYAVYEGIPGMWRDNKTTNDHPAMAGIYGLLPAPASGQPPLDMDVLRRTAEYIKRYWALEESYGWDFSMLAMNALRLGDEEQAIEYLLHPIFQFDDAGYPVGGSRVPTPYFPNSASLLLAVAMMAGGWDGSEGKHFPKGWEEVEVDGFVPAM</sequence>
<evidence type="ECO:0000313" key="3">
    <source>
        <dbReference type="Proteomes" id="UP000433876"/>
    </source>
</evidence>
<dbReference type="GO" id="GO:0003824">
    <property type="term" value="F:catalytic activity"/>
    <property type="evidence" value="ECO:0007669"/>
    <property type="project" value="UniProtKB-ARBA"/>
</dbReference>
<evidence type="ECO:0000256" key="1">
    <source>
        <dbReference type="SAM" id="SignalP"/>
    </source>
</evidence>
<accession>A0A8S9A0K9</accession>
<dbReference type="Proteomes" id="UP000433876">
    <property type="component" value="Unassembled WGS sequence"/>
</dbReference>
<dbReference type="SUPFAM" id="SSF48208">
    <property type="entry name" value="Six-hairpin glycosidases"/>
    <property type="match status" value="1"/>
</dbReference>